<dbReference type="InterPro" id="IPR029039">
    <property type="entry name" value="Flavoprotein-like_sf"/>
</dbReference>
<evidence type="ECO:0000256" key="3">
    <source>
        <dbReference type="ARBA" id="ARBA00022643"/>
    </source>
</evidence>
<evidence type="ECO:0000256" key="2">
    <source>
        <dbReference type="ARBA" id="ARBA00022630"/>
    </source>
</evidence>
<dbReference type="SUPFAM" id="SSF52218">
    <property type="entry name" value="Flavoproteins"/>
    <property type="match status" value="1"/>
</dbReference>
<feature type="domain" description="NADPH-dependent FMN reductase-like" evidence="5">
    <location>
        <begin position="1"/>
        <end position="142"/>
    </location>
</feature>
<protein>
    <submittedName>
        <fullName evidence="6">NADPH-dependent FMN reductase</fullName>
    </submittedName>
</protein>
<reference evidence="6 7" key="1">
    <citation type="journal article" date="2018" name="Aquat. Microb. Ecol.">
        <title>Gammaproteobacterial methanotrophs dominate.</title>
        <authorList>
            <person name="Rissanen A.J."/>
            <person name="Saarenheimo J."/>
            <person name="Tiirola M."/>
            <person name="Peura S."/>
            <person name="Aalto S.L."/>
            <person name="Karvinen A."/>
            <person name="Nykanen H."/>
        </authorList>
    </citation>
    <scope>NUCLEOTIDE SEQUENCE [LARGE SCALE GENOMIC DNA]</scope>
    <source>
        <strain evidence="6">AMbin10</strain>
    </source>
</reference>
<gene>
    <name evidence="6" type="ORF">DM484_24945</name>
</gene>
<evidence type="ECO:0000313" key="6">
    <source>
        <dbReference type="EMBL" id="PZN72156.1"/>
    </source>
</evidence>
<evidence type="ECO:0000259" key="5">
    <source>
        <dbReference type="Pfam" id="PF03358"/>
    </source>
</evidence>
<keyword evidence="4" id="KW-0560">Oxidoreductase</keyword>
<name>A0A2W4QLX5_9GAMM</name>
<dbReference type="Pfam" id="PF03358">
    <property type="entry name" value="FMN_red"/>
    <property type="match status" value="1"/>
</dbReference>
<organism evidence="6 7">
    <name type="scientific">Candidatus Methylumidiphilus alinenensis</name>
    <dbReference type="NCBI Taxonomy" id="2202197"/>
    <lineage>
        <taxon>Bacteria</taxon>
        <taxon>Pseudomonadati</taxon>
        <taxon>Pseudomonadota</taxon>
        <taxon>Gammaproteobacteria</taxon>
        <taxon>Methylococcales</taxon>
        <taxon>Candidatus Methylumidiphilus</taxon>
    </lineage>
</organism>
<proteinExistence type="inferred from homology"/>
<keyword evidence="3" id="KW-0288">FMN</keyword>
<dbReference type="GO" id="GO:0016491">
    <property type="term" value="F:oxidoreductase activity"/>
    <property type="evidence" value="ECO:0007669"/>
    <property type="project" value="UniProtKB-KW"/>
</dbReference>
<evidence type="ECO:0000256" key="1">
    <source>
        <dbReference type="ARBA" id="ARBA00005990"/>
    </source>
</evidence>
<dbReference type="InterPro" id="IPR005025">
    <property type="entry name" value="FMN_Rdtase-like_dom"/>
</dbReference>
<comment type="caution">
    <text evidence="6">The sequence shown here is derived from an EMBL/GenBank/DDBJ whole genome shotgun (WGS) entry which is preliminary data.</text>
</comment>
<evidence type="ECO:0000313" key="7">
    <source>
        <dbReference type="Proteomes" id="UP000249396"/>
    </source>
</evidence>
<dbReference type="PANTHER" id="PTHR43408">
    <property type="entry name" value="FMN REDUCTASE (NADPH)"/>
    <property type="match status" value="1"/>
</dbReference>
<dbReference type="PANTHER" id="PTHR43408:SF2">
    <property type="entry name" value="FMN REDUCTASE (NADPH)"/>
    <property type="match status" value="1"/>
</dbReference>
<dbReference type="AlphaFoldDB" id="A0A2W4QLX5"/>
<accession>A0A2W4QLX5</accession>
<sequence length="187" mass="19828">MSIVGISGSLSNPSRTTALVELIAGKTASAAFSKKAIITVGDIAPSLGLALNPKLLPAEVSLAYEKLASADVIIVGTPVYKGSYTGLVKHFFDLLDPKVLSGKVAVLAATGGSDHHSLVLEHQLRPLLSFFGLHTVPTTVYVKDSDFVKEEGGSYRLNNPDVSQRIDTIVEQTLWLLSRNTVQSIAA</sequence>
<dbReference type="Gene3D" id="3.40.50.360">
    <property type="match status" value="1"/>
</dbReference>
<dbReference type="Proteomes" id="UP000249396">
    <property type="component" value="Unassembled WGS sequence"/>
</dbReference>
<dbReference type="EMBL" id="QJPH01000497">
    <property type="protein sequence ID" value="PZN72156.1"/>
    <property type="molecule type" value="Genomic_DNA"/>
</dbReference>
<dbReference type="InterPro" id="IPR051814">
    <property type="entry name" value="NAD(P)H-dep_FMN_reductase"/>
</dbReference>
<comment type="similarity">
    <text evidence="1">Belongs to the SsuE family.</text>
</comment>
<evidence type="ECO:0000256" key="4">
    <source>
        <dbReference type="ARBA" id="ARBA00023002"/>
    </source>
</evidence>
<keyword evidence="2" id="KW-0285">Flavoprotein</keyword>